<proteinExistence type="predicted"/>
<keyword evidence="2" id="KW-1185">Reference proteome</keyword>
<reference evidence="1 2" key="1">
    <citation type="journal article" date="2022" name="bioRxiv">
        <title>The genome of the oomycete Peronosclerospora sorghi, a cosmopolitan pathogen of maize and sorghum, is inflated with dispersed pseudogenes.</title>
        <authorList>
            <person name="Fletcher K."/>
            <person name="Martin F."/>
            <person name="Isakeit T."/>
            <person name="Cavanaugh K."/>
            <person name="Magill C."/>
            <person name="Michelmore R."/>
        </authorList>
    </citation>
    <scope>NUCLEOTIDE SEQUENCE [LARGE SCALE GENOMIC DNA]</scope>
    <source>
        <strain evidence="1">P6</strain>
    </source>
</reference>
<gene>
    <name evidence="1" type="ORF">PsorP6_001617</name>
</gene>
<evidence type="ECO:0000313" key="1">
    <source>
        <dbReference type="EMBL" id="KAI9923304.1"/>
    </source>
</evidence>
<comment type="caution">
    <text evidence="1">The sequence shown here is derived from an EMBL/GenBank/DDBJ whole genome shotgun (WGS) entry which is preliminary data.</text>
</comment>
<dbReference type="Proteomes" id="UP001163321">
    <property type="component" value="Chromosome 1"/>
</dbReference>
<sequence length="176" mass="19605">MERLAEAYEFILELETIAAATTTTGSKSDSTEKAQTGARGFQPDKKVLAKLTRAVSKEHFSQYHQPSPLPESPLLEAFGLFPKATTTALLSALPRLDHSIRLLFDPLDVSIVLLVFTAALLENRILGFILSLCVLKVAESLRALMHPLSWPHVYLPMLTRRMHQYLECPTPFIFGA</sequence>
<organism evidence="1 2">
    <name type="scientific">Peronosclerospora sorghi</name>
    <dbReference type="NCBI Taxonomy" id="230839"/>
    <lineage>
        <taxon>Eukaryota</taxon>
        <taxon>Sar</taxon>
        <taxon>Stramenopiles</taxon>
        <taxon>Oomycota</taxon>
        <taxon>Peronosporomycetes</taxon>
        <taxon>Peronosporales</taxon>
        <taxon>Peronosporaceae</taxon>
        <taxon>Peronosclerospora</taxon>
    </lineage>
</organism>
<protein>
    <submittedName>
        <fullName evidence="1">Uncharacterized protein</fullName>
    </submittedName>
</protein>
<accession>A0ACC0WWP1</accession>
<evidence type="ECO:0000313" key="2">
    <source>
        <dbReference type="Proteomes" id="UP001163321"/>
    </source>
</evidence>
<name>A0ACC0WWP1_9STRA</name>
<dbReference type="EMBL" id="CM047580">
    <property type="protein sequence ID" value="KAI9923304.1"/>
    <property type="molecule type" value="Genomic_DNA"/>
</dbReference>